<feature type="region of interest" description="Disordered" evidence="1">
    <location>
        <begin position="98"/>
        <end position="118"/>
    </location>
</feature>
<accession>A0ABT3GDC4</accession>
<feature type="domain" description="VOC" evidence="2">
    <location>
        <begin position="4"/>
        <end position="115"/>
    </location>
</feature>
<comment type="caution">
    <text evidence="3">The sequence shown here is derived from an EMBL/GenBank/DDBJ whole genome shotgun (WGS) entry which is preliminary data.</text>
</comment>
<gene>
    <name evidence="3" type="ORF">OKA05_02570</name>
</gene>
<dbReference type="InterPro" id="IPR004360">
    <property type="entry name" value="Glyas_Fos-R_dOase_dom"/>
</dbReference>
<evidence type="ECO:0000313" key="3">
    <source>
        <dbReference type="EMBL" id="MCW1921418.1"/>
    </source>
</evidence>
<dbReference type="Proteomes" id="UP001320876">
    <property type="component" value="Unassembled WGS sequence"/>
</dbReference>
<reference evidence="3 4" key="1">
    <citation type="submission" date="2022-10" db="EMBL/GenBank/DDBJ databases">
        <title>Luteolibacter arcticus strain CCTCC AB 2014275, whole genome shotgun sequencing project.</title>
        <authorList>
            <person name="Zhao G."/>
            <person name="Shen L."/>
        </authorList>
    </citation>
    <scope>NUCLEOTIDE SEQUENCE [LARGE SCALE GENOMIC DNA]</scope>
    <source>
        <strain evidence="3 4">CCTCC AB 2014275</strain>
    </source>
</reference>
<evidence type="ECO:0000256" key="1">
    <source>
        <dbReference type="SAM" id="MobiDB-lite"/>
    </source>
</evidence>
<proteinExistence type="predicted"/>
<name>A0ABT3GDC4_9BACT</name>
<keyword evidence="4" id="KW-1185">Reference proteome</keyword>
<evidence type="ECO:0000259" key="2">
    <source>
        <dbReference type="PROSITE" id="PS51819"/>
    </source>
</evidence>
<dbReference type="Gene3D" id="3.10.180.10">
    <property type="entry name" value="2,3-Dihydroxybiphenyl 1,2-Dioxygenase, domain 1"/>
    <property type="match status" value="1"/>
</dbReference>
<protein>
    <submittedName>
        <fullName evidence="3">VOC family protein</fullName>
    </submittedName>
</protein>
<dbReference type="EMBL" id="JAPDDT010000001">
    <property type="protein sequence ID" value="MCW1921418.1"/>
    <property type="molecule type" value="Genomic_DNA"/>
</dbReference>
<sequence>MPAHIGRIILFVADVPKVAAFYEQHFGLEPLEPAEDGWIELRAGGCNLALHRGKLPEGAHAQSRAKIVFSVRDVRAEVERLTREGLKFGKVHDWNGFSFADTKDPEGNPIQLSSRGVA</sequence>
<dbReference type="PROSITE" id="PS51819">
    <property type="entry name" value="VOC"/>
    <property type="match status" value="1"/>
</dbReference>
<dbReference type="RefSeq" id="WP_264485527.1">
    <property type="nucleotide sequence ID" value="NZ_JAPDDT010000001.1"/>
</dbReference>
<dbReference type="CDD" id="cd06587">
    <property type="entry name" value="VOC"/>
    <property type="match status" value="1"/>
</dbReference>
<dbReference type="InterPro" id="IPR037523">
    <property type="entry name" value="VOC_core"/>
</dbReference>
<evidence type="ECO:0000313" key="4">
    <source>
        <dbReference type="Proteomes" id="UP001320876"/>
    </source>
</evidence>
<dbReference type="Pfam" id="PF00903">
    <property type="entry name" value="Glyoxalase"/>
    <property type="match status" value="1"/>
</dbReference>
<organism evidence="3 4">
    <name type="scientific">Luteolibacter arcticus</name>
    <dbReference type="NCBI Taxonomy" id="1581411"/>
    <lineage>
        <taxon>Bacteria</taxon>
        <taxon>Pseudomonadati</taxon>
        <taxon>Verrucomicrobiota</taxon>
        <taxon>Verrucomicrobiia</taxon>
        <taxon>Verrucomicrobiales</taxon>
        <taxon>Verrucomicrobiaceae</taxon>
        <taxon>Luteolibacter</taxon>
    </lineage>
</organism>
<dbReference type="SUPFAM" id="SSF54593">
    <property type="entry name" value="Glyoxalase/Bleomycin resistance protein/Dihydroxybiphenyl dioxygenase"/>
    <property type="match status" value="1"/>
</dbReference>
<dbReference type="InterPro" id="IPR029068">
    <property type="entry name" value="Glyas_Bleomycin-R_OHBP_Dase"/>
</dbReference>